<name>A0A0A8ZYJ3_ARUDO</name>
<reference evidence="1" key="1">
    <citation type="submission" date="2014-09" db="EMBL/GenBank/DDBJ databases">
        <authorList>
            <person name="Magalhaes I.L.F."/>
            <person name="Oliveira U."/>
            <person name="Santos F.R."/>
            <person name="Vidigal T.H.D.A."/>
            <person name="Brescovit A.D."/>
            <person name="Santos A.J."/>
        </authorList>
    </citation>
    <scope>NUCLEOTIDE SEQUENCE</scope>
    <source>
        <tissue evidence="1">Shoot tissue taken approximately 20 cm above the soil surface</tissue>
    </source>
</reference>
<protein>
    <submittedName>
        <fullName evidence="1">Uncharacterized protein</fullName>
    </submittedName>
</protein>
<organism evidence="1">
    <name type="scientific">Arundo donax</name>
    <name type="common">Giant reed</name>
    <name type="synonym">Donax arundinaceus</name>
    <dbReference type="NCBI Taxonomy" id="35708"/>
    <lineage>
        <taxon>Eukaryota</taxon>
        <taxon>Viridiplantae</taxon>
        <taxon>Streptophyta</taxon>
        <taxon>Embryophyta</taxon>
        <taxon>Tracheophyta</taxon>
        <taxon>Spermatophyta</taxon>
        <taxon>Magnoliopsida</taxon>
        <taxon>Liliopsida</taxon>
        <taxon>Poales</taxon>
        <taxon>Poaceae</taxon>
        <taxon>PACMAD clade</taxon>
        <taxon>Arundinoideae</taxon>
        <taxon>Arundineae</taxon>
        <taxon>Arundo</taxon>
    </lineage>
</organism>
<accession>A0A0A8ZYJ3</accession>
<dbReference type="AlphaFoldDB" id="A0A0A8ZYJ3"/>
<reference evidence="1" key="2">
    <citation type="journal article" date="2015" name="Data Brief">
        <title>Shoot transcriptome of the giant reed, Arundo donax.</title>
        <authorList>
            <person name="Barrero R.A."/>
            <person name="Guerrero F.D."/>
            <person name="Moolhuijzen P."/>
            <person name="Goolsby J.A."/>
            <person name="Tidwell J."/>
            <person name="Bellgard S.E."/>
            <person name="Bellgard M.I."/>
        </authorList>
    </citation>
    <scope>NUCLEOTIDE SEQUENCE</scope>
    <source>
        <tissue evidence="1">Shoot tissue taken approximately 20 cm above the soil surface</tissue>
    </source>
</reference>
<sequence>MELKNSDVIGLLVTGQGDNSRIFLVL</sequence>
<dbReference type="EMBL" id="GBRH01255102">
    <property type="protein sequence ID" value="JAD42793.1"/>
    <property type="molecule type" value="Transcribed_RNA"/>
</dbReference>
<evidence type="ECO:0000313" key="1">
    <source>
        <dbReference type="EMBL" id="JAD42793.1"/>
    </source>
</evidence>
<proteinExistence type="predicted"/>